<keyword evidence="2" id="KW-0472">Membrane</keyword>
<proteinExistence type="predicted"/>
<name>A0AAN8K5Z1_PATCE</name>
<feature type="transmembrane region" description="Helical" evidence="2">
    <location>
        <begin position="71"/>
        <end position="91"/>
    </location>
</feature>
<gene>
    <name evidence="3" type="ORF">SNE40_004645</name>
</gene>
<evidence type="ECO:0000313" key="4">
    <source>
        <dbReference type="Proteomes" id="UP001347796"/>
    </source>
</evidence>
<accession>A0AAN8K5Z1</accession>
<dbReference type="PANTHER" id="PTHR45713">
    <property type="entry name" value="FTP DOMAIN-CONTAINING PROTEIN"/>
    <property type="match status" value="1"/>
</dbReference>
<keyword evidence="2" id="KW-1133">Transmembrane helix</keyword>
<reference evidence="3 4" key="1">
    <citation type="submission" date="2024-01" db="EMBL/GenBank/DDBJ databases">
        <title>The genome of the rayed Mediterranean limpet Patella caerulea (Linnaeus, 1758).</title>
        <authorList>
            <person name="Anh-Thu Weber A."/>
            <person name="Halstead-Nussloch G."/>
        </authorList>
    </citation>
    <scope>NUCLEOTIDE SEQUENCE [LARGE SCALE GENOMIC DNA]</scope>
    <source>
        <strain evidence="3">AATW-2023a</strain>
        <tissue evidence="3">Whole specimen</tissue>
    </source>
</reference>
<dbReference type="Gene3D" id="2.60.120.260">
    <property type="entry name" value="Galactose-binding domain-like"/>
    <property type="match status" value="1"/>
</dbReference>
<dbReference type="EMBL" id="JAZGQO010000003">
    <property type="protein sequence ID" value="KAK6188479.1"/>
    <property type="molecule type" value="Genomic_DNA"/>
</dbReference>
<comment type="caution">
    <text evidence="3">The sequence shown here is derived from an EMBL/GenBank/DDBJ whole genome shotgun (WGS) entry which is preliminary data.</text>
</comment>
<evidence type="ECO:0000313" key="3">
    <source>
        <dbReference type="EMBL" id="KAK6188479.1"/>
    </source>
</evidence>
<protein>
    <recommendedName>
        <fullName evidence="5">Fucolectin tachylectin-4 pentraxin-1 domain-containing protein</fullName>
    </recommendedName>
</protein>
<feature type="region of interest" description="Disordered" evidence="1">
    <location>
        <begin position="1"/>
        <end position="26"/>
    </location>
</feature>
<dbReference type="AlphaFoldDB" id="A0AAN8K5Z1"/>
<evidence type="ECO:0000256" key="1">
    <source>
        <dbReference type="SAM" id="MobiDB-lite"/>
    </source>
</evidence>
<dbReference type="Pfam" id="PF22633">
    <property type="entry name" value="F5_F8_type_C_2"/>
    <property type="match status" value="1"/>
</dbReference>
<organism evidence="3 4">
    <name type="scientific">Patella caerulea</name>
    <name type="common">Rayed Mediterranean limpet</name>
    <dbReference type="NCBI Taxonomy" id="87958"/>
    <lineage>
        <taxon>Eukaryota</taxon>
        <taxon>Metazoa</taxon>
        <taxon>Spiralia</taxon>
        <taxon>Lophotrochozoa</taxon>
        <taxon>Mollusca</taxon>
        <taxon>Gastropoda</taxon>
        <taxon>Patellogastropoda</taxon>
        <taxon>Patelloidea</taxon>
        <taxon>Patellidae</taxon>
        <taxon>Patella</taxon>
    </lineage>
</organism>
<evidence type="ECO:0000256" key="2">
    <source>
        <dbReference type="SAM" id="Phobius"/>
    </source>
</evidence>
<keyword evidence="4" id="KW-1185">Reference proteome</keyword>
<dbReference type="InterPro" id="IPR008979">
    <property type="entry name" value="Galactose-bd-like_sf"/>
</dbReference>
<keyword evidence="2" id="KW-0812">Transmembrane</keyword>
<sequence>MQTETPNNAFNQGTTECPETEDVERTDNVPVLSWENGVWDGRNTSVKKAPFYPKSRFFSKRTLSRCSHGSTLLLGIILTCVALGLIVAGSLRLHECRQITTFTIQHPVHEGIQKEIGDEFFTVDQLVKLNNYAFNKPAKQSSTDRTSDFLPEVDGDASLAVDGSLDTCSRTDGQPSPTWRVDFGRLMPVGSIRLYLSNFTYDDNIDIFVGMSKKIKENRLCIRHQHQSRSPIPDIRLKCMSELSGRYMGIILNINGTIDETKILVLCEVMVFGR</sequence>
<dbReference type="SUPFAM" id="SSF49785">
    <property type="entry name" value="Galactose-binding domain-like"/>
    <property type="match status" value="1"/>
</dbReference>
<dbReference type="InterPro" id="IPR051941">
    <property type="entry name" value="BG_Antigen-Binding_Lectin"/>
</dbReference>
<evidence type="ECO:0008006" key="5">
    <source>
        <dbReference type="Google" id="ProtNLM"/>
    </source>
</evidence>
<dbReference type="Proteomes" id="UP001347796">
    <property type="component" value="Unassembled WGS sequence"/>
</dbReference>
<dbReference type="PANTHER" id="PTHR45713:SF6">
    <property type="entry name" value="F5_8 TYPE C DOMAIN-CONTAINING PROTEIN"/>
    <property type="match status" value="1"/>
</dbReference>
<feature type="compositionally biased region" description="Polar residues" evidence="1">
    <location>
        <begin position="1"/>
        <end position="17"/>
    </location>
</feature>